<dbReference type="EMBL" id="JAAAID010000935">
    <property type="protein sequence ID" value="KAG0012780.1"/>
    <property type="molecule type" value="Genomic_DNA"/>
</dbReference>
<proteinExistence type="predicted"/>
<feature type="region of interest" description="Disordered" evidence="1">
    <location>
        <begin position="1"/>
        <end position="101"/>
    </location>
</feature>
<reference evidence="2" key="1">
    <citation type="journal article" date="2020" name="Fungal Divers.">
        <title>Resolving the Mortierellaceae phylogeny through synthesis of multi-gene phylogenetics and phylogenomics.</title>
        <authorList>
            <person name="Vandepol N."/>
            <person name="Liber J."/>
            <person name="Desiro A."/>
            <person name="Na H."/>
            <person name="Kennedy M."/>
            <person name="Barry K."/>
            <person name="Grigoriev I.V."/>
            <person name="Miller A.N."/>
            <person name="O'Donnell K."/>
            <person name="Stajich J.E."/>
            <person name="Bonito G."/>
        </authorList>
    </citation>
    <scope>NUCLEOTIDE SEQUENCE</scope>
    <source>
        <strain evidence="2">NRRL 2769</strain>
    </source>
</reference>
<dbReference type="AlphaFoldDB" id="A0A9P6MUH9"/>
<comment type="caution">
    <text evidence="2">The sequence shown here is derived from an EMBL/GenBank/DDBJ whole genome shotgun (WGS) entry which is preliminary data.</text>
</comment>
<feature type="compositionally biased region" description="Low complexity" evidence="1">
    <location>
        <begin position="47"/>
        <end position="73"/>
    </location>
</feature>
<name>A0A9P6MUH9_9FUNG</name>
<gene>
    <name evidence="2" type="ORF">BGZ80_011518</name>
</gene>
<dbReference type="Proteomes" id="UP000703661">
    <property type="component" value="Unassembled WGS sequence"/>
</dbReference>
<keyword evidence="3" id="KW-1185">Reference proteome</keyword>
<evidence type="ECO:0000313" key="2">
    <source>
        <dbReference type="EMBL" id="KAG0012780.1"/>
    </source>
</evidence>
<evidence type="ECO:0000313" key="3">
    <source>
        <dbReference type="Proteomes" id="UP000703661"/>
    </source>
</evidence>
<evidence type="ECO:0000256" key="1">
    <source>
        <dbReference type="SAM" id="MobiDB-lite"/>
    </source>
</evidence>
<protein>
    <submittedName>
        <fullName evidence="2">Uncharacterized protein</fullName>
    </submittedName>
</protein>
<organism evidence="2 3">
    <name type="scientific">Entomortierella chlamydospora</name>
    <dbReference type="NCBI Taxonomy" id="101097"/>
    <lineage>
        <taxon>Eukaryota</taxon>
        <taxon>Fungi</taxon>
        <taxon>Fungi incertae sedis</taxon>
        <taxon>Mucoromycota</taxon>
        <taxon>Mortierellomycotina</taxon>
        <taxon>Mortierellomycetes</taxon>
        <taxon>Mortierellales</taxon>
        <taxon>Mortierellaceae</taxon>
        <taxon>Entomortierella</taxon>
    </lineage>
</organism>
<sequence>MSGQPMSGFPDLRSAGGIQMSPMSNSSTITNTGYNTNDHDYDRLLHGSSATSDSTSTAIGAAAIHNNHSNSHIGGSGGGTSSNGTGAPAHNSGLTRRVTLTGGSTGVSEVKLKRFLEHNKRLREQLEMHRVPVSEACHR</sequence>
<feature type="compositionally biased region" description="Polar residues" evidence="1">
    <location>
        <begin position="21"/>
        <end position="36"/>
    </location>
</feature>
<accession>A0A9P6MUH9</accession>